<dbReference type="PIRSF" id="PIRSF013171">
    <property type="entry name" value="Pur_nuclsid_perm"/>
    <property type="match status" value="1"/>
</dbReference>
<evidence type="ECO:0000256" key="1">
    <source>
        <dbReference type="SAM" id="SignalP"/>
    </source>
</evidence>
<sequence>MSPKFFSRALAFAVLLGLCSAASAAQPAIPPPAPPEARIPVRMVVVANFENGADEGDKPGEYQFWVEREHLDQKIGDVRGMTRGLRRNDKGLYGLLLRDLEAFVLDPRFDLSKTYWLFTGISGVDPHVASVGSAAWARWVVDGDELREIDARELPKDWPYGLFAIGAMKPDTLPTDANSFGEATGPDDLGMAYPINPSFVQWAYALTKNVKIPDTPALAEQRKAWKGFPNAQKPPFVLLGETLGSKRYWHGPLRTKWAEDWVKLWTRGQGRFVMTNMESQDAAEMMKKFGKLGFVDPHRVLVLRTASNPSMPPPGVDPLATVGDEAPGQVAAYEANYRVGAPVVHEILDHWDRYADHIPGTPAAN</sequence>
<evidence type="ECO:0000313" key="2">
    <source>
        <dbReference type="EMBL" id="NKF24232.1"/>
    </source>
</evidence>
<comment type="caution">
    <text evidence="2">The sequence shown here is derived from an EMBL/GenBank/DDBJ whole genome shotgun (WGS) entry which is preliminary data.</text>
</comment>
<gene>
    <name evidence="2" type="ORF">G7Y82_18115</name>
</gene>
<proteinExistence type="predicted"/>
<dbReference type="Pfam" id="PF06516">
    <property type="entry name" value="NUP"/>
    <property type="match status" value="1"/>
</dbReference>
<dbReference type="PANTHER" id="PTHR38643:SF1">
    <property type="entry name" value="PURINE NUCLEOSIDE PERMEASE C285.05-RELATED"/>
    <property type="match status" value="1"/>
</dbReference>
<accession>A0A970B6A3</accession>
<feature type="chain" id="PRO_5036741592" evidence="1">
    <location>
        <begin position="25"/>
        <end position="365"/>
    </location>
</feature>
<evidence type="ECO:0000313" key="3">
    <source>
        <dbReference type="Proteomes" id="UP000653472"/>
    </source>
</evidence>
<protein>
    <submittedName>
        <fullName evidence="2">Purine nucleoside permease</fullName>
    </submittedName>
</protein>
<keyword evidence="3" id="KW-1185">Reference proteome</keyword>
<name>A0A970B6A3_9GAMM</name>
<dbReference type="EMBL" id="JAAVXB010000013">
    <property type="protein sequence ID" value="NKF24232.1"/>
    <property type="molecule type" value="Genomic_DNA"/>
</dbReference>
<dbReference type="Proteomes" id="UP000653472">
    <property type="component" value="Unassembled WGS sequence"/>
</dbReference>
<dbReference type="PANTHER" id="PTHR38643">
    <property type="entry name" value="PURINE NUCLEOSIDE PERMEASE C285.05-RELATED"/>
    <property type="match status" value="1"/>
</dbReference>
<dbReference type="RefSeq" id="WP_168149559.1">
    <property type="nucleotide sequence ID" value="NZ_JAAVXB010000013.1"/>
</dbReference>
<feature type="signal peptide" evidence="1">
    <location>
        <begin position="1"/>
        <end position="24"/>
    </location>
</feature>
<dbReference type="GO" id="GO:0055085">
    <property type="term" value="P:transmembrane transport"/>
    <property type="evidence" value="ECO:0007669"/>
    <property type="project" value="InterPro"/>
</dbReference>
<dbReference type="AlphaFoldDB" id="A0A970B6A3"/>
<organism evidence="2 3">
    <name type="scientific">Solimonas marina</name>
    <dbReference type="NCBI Taxonomy" id="2714601"/>
    <lineage>
        <taxon>Bacteria</taxon>
        <taxon>Pseudomonadati</taxon>
        <taxon>Pseudomonadota</taxon>
        <taxon>Gammaproteobacteria</taxon>
        <taxon>Nevskiales</taxon>
        <taxon>Nevskiaceae</taxon>
        <taxon>Solimonas</taxon>
    </lineage>
</organism>
<reference evidence="2" key="1">
    <citation type="submission" date="2020-03" db="EMBL/GenBank/DDBJ databases">
        <title>Solimonas marina sp. nov., isolated from deep seawater of the Pacific Ocean.</title>
        <authorList>
            <person name="Liu X."/>
            <person name="Lai Q."/>
            <person name="Sun F."/>
            <person name="Gai Y."/>
            <person name="Li G."/>
            <person name="Shao Z."/>
        </authorList>
    </citation>
    <scope>NUCLEOTIDE SEQUENCE</scope>
    <source>
        <strain evidence="2">C16B3</strain>
    </source>
</reference>
<keyword evidence="1" id="KW-0732">Signal</keyword>
<dbReference type="InterPro" id="IPR009486">
    <property type="entry name" value="Pur_nuclsid_perm"/>
</dbReference>